<feature type="region of interest" description="Disordered" evidence="2">
    <location>
        <begin position="75"/>
        <end position="115"/>
    </location>
</feature>
<dbReference type="AlphaFoldDB" id="A0AAN6XIS6"/>
<dbReference type="PROSITE" id="PS50048">
    <property type="entry name" value="ZN2_CY6_FUNGAL_2"/>
    <property type="match status" value="1"/>
</dbReference>
<dbReference type="SMART" id="SM00066">
    <property type="entry name" value="GAL4"/>
    <property type="match status" value="1"/>
</dbReference>
<reference evidence="4" key="2">
    <citation type="submission" date="2023-05" db="EMBL/GenBank/DDBJ databases">
        <authorList>
            <consortium name="Lawrence Berkeley National Laboratory"/>
            <person name="Steindorff A."/>
            <person name="Hensen N."/>
            <person name="Bonometti L."/>
            <person name="Westerberg I."/>
            <person name="Brannstrom I.O."/>
            <person name="Guillou S."/>
            <person name="Cros-Aarteil S."/>
            <person name="Calhoun S."/>
            <person name="Haridas S."/>
            <person name="Kuo A."/>
            <person name="Mondo S."/>
            <person name="Pangilinan J."/>
            <person name="Riley R."/>
            <person name="Labutti K."/>
            <person name="Andreopoulos B."/>
            <person name="Lipzen A."/>
            <person name="Chen C."/>
            <person name="Yanf M."/>
            <person name="Daum C."/>
            <person name="Ng V."/>
            <person name="Clum A."/>
            <person name="Ohm R."/>
            <person name="Martin F."/>
            <person name="Silar P."/>
            <person name="Natvig D."/>
            <person name="Lalanne C."/>
            <person name="Gautier V."/>
            <person name="Ament-Velasquez S.L."/>
            <person name="Kruys A."/>
            <person name="Hutchinson M.I."/>
            <person name="Powell A.J."/>
            <person name="Barry K."/>
            <person name="Miller A.N."/>
            <person name="Grigoriev I.V."/>
            <person name="Debuchy R."/>
            <person name="Gladieux P."/>
            <person name="Thoren M.H."/>
            <person name="Johannesson H."/>
        </authorList>
    </citation>
    <scope>NUCLEOTIDE SEQUENCE</scope>
    <source>
        <strain evidence="4">CBS 315.58</strain>
    </source>
</reference>
<dbReference type="Pfam" id="PF00172">
    <property type="entry name" value="Zn_clus"/>
    <property type="match status" value="1"/>
</dbReference>
<feature type="domain" description="Zn(2)-C6 fungal-type" evidence="3">
    <location>
        <begin position="36"/>
        <end position="66"/>
    </location>
</feature>
<evidence type="ECO:0000313" key="5">
    <source>
        <dbReference type="Proteomes" id="UP001303160"/>
    </source>
</evidence>
<sequence length="448" mass="50198">MASTEGELGEAYPQTTSHLERSARKTRKPHKKSRQGCHTCKRRKVKCDESKPECEKCKKFGVPCDFLPREEREIRGLTANSASQPPSERRRPGRPRGDWVRQLIDPPRDASQPPGTFIRSSQHQVDSLQPRSQLSLPTTLDIDELLTFHHYLTVTAPTIGQPYVWRDGAPQLGKVYPGILDAMLSISAYHLARTNILHAPKHLSVAERHYAAAAKAATAMVADVTIENSQAVYVIAALICFTAFAKGPKPGDLVLIAKDGSVAWLYLLRGVRMVLEKFGTSVVLSGILEPNATRQDARPSGCSCPSTDLQPRDQRFELSHPGWDWHETLDKLRRQAAAESHEPHDAAMFQRQTASIARCFQALTQPREGSSDENRGLDFISVMTWVWALDDSFINALKERHQVALIILGCFGVLLKSLQGYWWLDGWGDHVLKELRTLLGSVYQEWLP</sequence>
<dbReference type="GO" id="GO:0008270">
    <property type="term" value="F:zinc ion binding"/>
    <property type="evidence" value="ECO:0007669"/>
    <property type="project" value="InterPro"/>
</dbReference>
<dbReference type="InterPro" id="IPR036864">
    <property type="entry name" value="Zn2-C6_fun-type_DNA-bd_sf"/>
</dbReference>
<comment type="caution">
    <text evidence="4">The sequence shown here is derived from an EMBL/GenBank/DDBJ whole genome shotgun (WGS) entry which is preliminary data.</text>
</comment>
<feature type="region of interest" description="Disordered" evidence="2">
    <location>
        <begin position="1"/>
        <end position="54"/>
    </location>
</feature>
<feature type="compositionally biased region" description="Basic and acidic residues" evidence="2">
    <location>
        <begin position="87"/>
        <end position="99"/>
    </location>
</feature>
<dbReference type="CDD" id="cd00067">
    <property type="entry name" value="GAL4"/>
    <property type="match status" value="1"/>
</dbReference>
<accession>A0AAN6XIS6</accession>
<organism evidence="4 5">
    <name type="scientific">Triangularia verruculosa</name>
    <dbReference type="NCBI Taxonomy" id="2587418"/>
    <lineage>
        <taxon>Eukaryota</taxon>
        <taxon>Fungi</taxon>
        <taxon>Dikarya</taxon>
        <taxon>Ascomycota</taxon>
        <taxon>Pezizomycotina</taxon>
        <taxon>Sordariomycetes</taxon>
        <taxon>Sordariomycetidae</taxon>
        <taxon>Sordariales</taxon>
        <taxon>Podosporaceae</taxon>
        <taxon>Triangularia</taxon>
    </lineage>
</organism>
<evidence type="ECO:0000313" key="4">
    <source>
        <dbReference type="EMBL" id="KAK4201379.1"/>
    </source>
</evidence>
<dbReference type="PROSITE" id="PS00463">
    <property type="entry name" value="ZN2_CY6_FUNGAL_1"/>
    <property type="match status" value="1"/>
</dbReference>
<evidence type="ECO:0000256" key="2">
    <source>
        <dbReference type="SAM" id="MobiDB-lite"/>
    </source>
</evidence>
<name>A0AAN6XIS6_9PEZI</name>
<protein>
    <recommendedName>
        <fullName evidence="3">Zn(2)-C6 fungal-type domain-containing protein</fullName>
    </recommendedName>
</protein>
<keyword evidence="5" id="KW-1185">Reference proteome</keyword>
<dbReference type="PANTHER" id="PTHR47657">
    <property type="entry name" value="STEROL REGULATORY ELEMENT-BINDING PROTEIN ECM22"/>
    <property type="match status" value="1"/>
</dbReference>
<dbReference type="Proteomes" id="UP001303160">
    <property type="component" value="Unassembled WGS sequence"/>
</dbReference>
<dbReference type="GO" id="GO:0000981">
    <property type="term" value="F:DNA-binding transcription factor activity, RNA polymerase II-specific"/>
    <property type="evidence" value="ECO:0007669"/>
    <property type="project" value="InterPro"/>
</dbReference>
<dbReference type="Gene3D" id="4.10.240.10">
    <property type="entry name" value="Zn(2)-C6 fungal-type DNA-binding domain"/>
    <property type="match status" value="1"/>
</dbReference>
<dbReference type="EMBL" id="MU863908">
    <property type="protein sequence ID" value="KAK4201379.1"/>
    <property type="molecule type" value="Genomic_DNA"/>
</dbReference>
<reference evidence="4" key="1">
    <citation type="journal article" date="2023" name="Mol. Phylogenet. Evol.">
        <title>Genome-scale phylogeny and comparative genomics of the fungal order Sordariales.</title>
        <authorList>
            <person name="Hensen N."/>
            <person name="Bonometti L."/>
            <person name="Westerberg I."/>
            <person name="Brannstrom I.O."/>
            <person name="Guillou S."/>
            <person name="Cros-Aarteil S."/>
            <person name="Calhoun S."/>
            <person name="Haridas S."/>
            <person name="Kuo A."/>
            <person name="Mondo S."/>
            <person name="Pangilinan J."/>
            <person name="Riley R."/>
            <person name="LaButti K."/>
            <person name="Andreopoulos B."/>
            <person name="Lipzen A."/>
            <person name="Chen C."/>
            <person name="Yan M."/>
            <person name="Daum C."/>
            <person name="Ng V."/>
            <person name="Clum A."/>
            <person name="Steindorff A."/>
            <person name="Ohm R.A."/>
            <person name="Martin F."/>
            <person name="Silar P."/>
            <person name="Natvig D.O."/>
            <person name="Lalanne C."/>
            <person name="Gautier V."/>
            <person name="Ament-Velasquez S.L."/>
            <person name="Kruys A."/>
            <person name="Hutchinson M.I."/>
            <person name="Powell A.J."/>
            <person name="Barry K."/>
            <person name="Miller A.N."/>
            <person name="Grigoriev I.V."/>
            <person name="Debuchy R."/>
            <person name="Gladieux P."/>
            <person name="Hiltunen Thoren M."/>
            <person name="Johannesson H."/>
        </authorList>
    </citation>
    <scope>NUCLEOTIDE SEQUENCE</scope>
    <source>
        <strain evidence="4">CBS 315.58</strain>
    </source>
</reference>
<dbReference type="InterPro" id="IPR001138">
    <property type="entry name" value="Zn2Cys6_DnaBD"/>
</dbReference>
<keyword evidence="1" id="KW-0539">Nucleus</keyword>
<evidence type="ECO:0000256" key="1">
    <source>
        <dbReference type="ARBA" id="ARBA00023242"/>
    </source>
</evidence>
<dbReference type="SUPFAM" id="SSF57701">
    <property type="entry name" value="Zn2/Cys6 DNA-binding domain"/>
    <property type="match status" value="1"/>
</dbReference>
<gene>
    <name evidence="4" type="ORF">QBC40DRAFT_198594</name>
</gene>
<proteinExistence type="predicted"/>
<dbReference type="PANTHER" id="PTHR47657:SF13">
    <property type="entry name" value="ZN(2)-C6 FUNGAL-TYPE DOMAIN-CONTAINING PROTEIN-RELATED"/>
    <property type="match status" value="1"/>
</dbReference>
<feature type="compositionally biased region" description="Basic residues" evidence="2">
    <location>
        <begin position="24"/>
        <end position="45"/>
    </location>
</feature>
<dbReference type="InterPro" id="IPR052400">
    <property type="entry name" value="Zn2-C6_fungal_TF"/>
</dbReference>
<evidence type="ECO:0000259" key="3">
    <source>
        <dbReference type="PROSITE" id="PS50048"/>
    </source>
</evidence>